<accession>A0A5C5TVR7</accession>
<evidence type="ECO:0000256" key="1">
    <source>
        <dbReference type="ARBA" id="ARBA00004496"/>
    </source>
</evidence>
<dbReference type="GO" id="GO:0004719">
    <property type="term" value="F:protein-L-isoaspartate (D-aspartate) O-methyltransferase activity"/>
    <property type="evidence" value="ECO:0007669"/>
    <property type="project" value="UniProtKB-UniRule"/>
</dbReference>
<comment type="catalytic activity">
    <reaction evidence="7">
        <text>[protein]-L-isoaspartate + S-adenosyl-L-methionine = [protein]-L-isoaspartate alpha-methyl ester + S-adenosyl-L-homocysteine</text>
        <dbReference type="Rhea" id="RHEA:12705"/>
        <dbReference type="Rhea" id="RHEA-COMP:12143"/>
        <dbReference type="Rhea" id="RHEA-COMP:12144"/>
        <dbReference type="ChEBI" id="CHEBI:57856"/>
        <dbReference type="ChEBI" id="CHEBI:59789"/>
        <dbReference type="ChEBI" id="CHEBI:90596"/>
        <dbReference type="ChEBI" id="CHEBI:90598"/>
        <dbReference type="EC" id="2.1.1.77"/>
    </reaction>
</comment>
<keyword evidence="10" id="KW-1185">Reference proteome</keyword>
<dbReference type="GO" id="GO:0032259">
    <property type="term" value="P:methylation"/>
    <property type="evidence" value="ECO:0007669"/>
    <property type="project" value="UniProtKB-KW"/>
</dbReference>
<evidence type="ECO:0000256" key="5">
    <source>
        <dbReference type="ARBA" id="ARBA00022679"/>
    </source>
</evidence>
<dbReference type="InterPro" id="IPR000682">
    <property type="entry name" value="PCMT"/>
</dbReference>
<comment type="similarity">
    <text evidence="2 7">Belongs to the methyltransferase superfamily. L-isoaspartyl/D-aspartyl protein methyltransferase family.</text>
</comment>
<dbReference type="AlphaFoldDB" id="A0A5C5TVR7"/>
<gene>
    <name evidence="7" type="primary">pcm</name>
    <name evidence="9" type="ORF">FQY79_12690</name>
</gene>
<sequence length="253" mass="27339">MSSNAPRRGSRLRQWLLGLFWVPAAACATSPPSDDPTAQARERMVERQIASRGIDDARVLAAMRAVPRHRFVPEAHAADAYLDQPLPIGHDQTISQPYIVALMTQLARPAPCARVLEVGTGSGYQAAVLAELGAEVYTVEIVAPLAERAARVLAELGYDRVHVRAGDGYAGWPEHAPFDVIVVTAAPERIPQPLLEQLAPGGRLVIPVGPVSATQQLRLVEKDAQGRLHERSVIPVRFVPLTGEAADRDRGGR</sequence>
<dbReference type="PROSITE" id="PS01279">
    <property type="entry name" value="PCMT"/>
    <property type="match status" value="1"/>
</dbReference>
<evidence type="ECO:0000256" key="4">
    <source>
        <dbReference type="ARBA" id="ARBA00022603"/>
    </source>
</evidence>
<dbReference type="InterPro" id="IPR029063">
    <property type="entry name" value="SAM-dependent_MTases_sf"/>
</dbReference>
<proteinExistence type="inferred from homology"/>
<feature type="signal peptide" evidence="8">
    <location>
        <begin position="1"/>
        <end position="28"/>
    </location>
</feature>
<dbReference type="RefSeq" id="WP_146313278.1">
    <property type="nucleotide sequence ID" value="NZ_VOHE01000007.1"/>
</dbReference>
<dbReference type="SUPFAM" id="SSF53335">
    <property type="entry name" value="S-adenosyl-L-methionine-dependent methyltransferases"/>
    <property type="match status" value="1"/>
</dbReference>
<dbReference type="NCBIfam" id="NF001453">
    <property type="entry name" value="PRK00312.1"/>
    <property type="match status" value="1"/>
</dbReference>
<organism evidence="9 10">
    <name type="scientific">Luteimonas wenzhouensis</name>
    <dbReference type="NCBI Taxonomy" id="2599615"/>
    <lineage>
        <taxon>Bacteria</taxon>
        <taxon>Pseudomonadati</taxon>
        <taxon>Pseudomonadota</taxon>
        <taxon>Gammaproteobacteria</taxon>
        <taxon>Lysobacterales</taxon>
        <taxon>Lysobacteraceae</taxon>
        <taxon>Luteimonas</taxon>
    </lineage>
</organism>
<dbReference type="EMBL" id="VOHE01000007">
    <property type="protein sequence ID" value="TWT17707.1"/>
    <property type="molecule type" value="Genomic_DNA"/>
</dbReference>
<keyword evidence="6 7" id="KW-0949">S-adenosyl-L-methionine</keyword>
<reference evidence="9 10" key="1">
    <citation type="submission" date="2019-07" db="EMBL/GenBank/DDBJ databases">
        <title>Luteimonas sp. YD-1 nov., isolated from acidic soil.</title>
        <authorList>
            <person name="Zhou J."/>
        </authorList>
    </citation>
    <scope>NUCLEOTIDE SEQUENCE [LARGE SCALE GENOMIC DNA]</scope>
    <source>
        <strain evidence="9 10">YD-1</strain>
    </source>
</reference>
<dbReference type="Proteomes" id="UP000315949">
    <property type="component" value="Unassembled WGS sequence"/>
</dbReference>
<evidence type="ECO:0000256" key="7">
    <source>
        <dbReference type="HAMAP-Rule" id="MF_00090"/>
    </source>
</evidence>
<feature type="chain" id="PRO_5023039544" description="Protein-L-isoaspartate O-methyltransferase" evidence="8">
    <location>
        <begin position="29"/>
        <end position="253"/>
    </location>
</feature>
<dbReference type="GO" id="GO:0005737">
    <property type="term" value="C:cytoplasm"/>
    <property type="evidence" value="ECO:0007669"/>
    <property type="project" value="UniProtKB-SubCell"/>
</dbReference>
<keyword evidence="4 7" id="KW-0489">Methyltransferase</keyword>
<dbReference type="Gene3D" id="3.40.50.150">
    <property type="entry name" value="Vaccinia Virus protein VP39"/>
    <property type="match status" value="1"/>
</dbReference>
<comment type="function">
    <text evidence="7">Catalyzes the methyl esterification of L-isoaspartyl residues in peptides and proteins that result from spontaneous decomposition of normal L-aspartyl and L-asparaginyl residues. It plays a role in the repair and/or degradation of damaged proteins.</text>
</comment>
<name>A0A5C5TVR7_9GAMM</name>
<evidence type="ECO:0000313" key="9">
    <source>
        <dbReference type="EMBL" id="TWT17707.1"/>
    </source>
</evidence>
<comment type="caution">
    <text evidence="9">The sequence shown here is derived from an EMBL/GenBank/DDBJ whole genome shotgun (WGS) entry which is preliminary data.</text>
</comment>
<evidence type="ECO:0000256" key="6">
    <source>
        <dbReference type="ARBA" id="ARBA00022691"/>
    </source>
</evidence>
<comment type="subcellular location">
    <subcellularLocation>
        <location evidence="1 7">Cytoplasm</location>
    </subcellularLocation>
</comment>
<dbReference type="HAMAP" id="MF_00090">
    <property type="entry name" value="PIMT"/>
    <property type="match status" value="1"/>
</dbReference>
<keyword evidence="8" id="KW-0732">Signal</keyword>
<dbReference type="PANTHER" id="PTHR11579:SF0">
    <property type="entry name" value="PROTEIN-L-ISOASPARTATE(D-ASPARTATE) O-METHYLTRANSFERASE"/>
    <property type="match status" value="1"/>
</dbReference>
<dbReference type="GO" id="GO:0030091">
    <property type="term" value="P:protein repair"/>
    <property type="evidence" value="ECO:0007669"/>
    <property type="project" value="UniProtKB-UniRule"/>
</dbReference>
<protein>
    <recommendedName>
        <fullName evidence="7">Protein-L-isoaspartate O-methyltransferase</fullName>
        <ecNumber evidence="7">2.1.1.77</ecNumber>
    </recommendedName>
    <alternativeName>
        <fullName evidence="7">L-isoaspartyl protein carboxyl methyltransferase</fullName>
    </alternativeName>
    <alternativeName>
        <fullName evidence="7">Protein L-isoaspartyl methyltransferase</fullName>
    </alternativeName>
    <alternativeName>
        <fullName evidence="7">Protein-beta-aspartate methyltransferase</fullName>
        <shortName evidence="7">PIMT</shortName>
    </alternativeName>
</protein>
<dbReference type="NCBIfam" id="TIGR00080">
    <property type="entry name" value="pimt"/>
    <property type="match status" value="1"/>
</dbReference>
<evidence type="ECO:0000256" key="3">
    <source>
        <dbReference type="ARBA" id="ARBA00022490"/>
    </source>
</evidence>
<dbReference type="EC" id="2.1.1.77" evidence="7"/>
<evidence type="ECO:0000256" key="8">
    <source>
        <dbReference type="SAM" id="SignalP"/>
    </source>
</evidence>
<evidence type="ECO:0000313" key="10">
    <source>
        <dbReference type="Proteomes" id="UP000315949"/>
    </source>
</evidence>
<evidence type="ECO:0000256" key="2">
    <source>
        <dbReference type="ARBA" id="ARBA00005369"/>
    </source>
</evidence>
<keyword evidence="3 7" id="KW-0963">Cytoplasm</keyword>
<keyword evidence="5 7" id="KW-0808">Transferase</keyword>
<dbReference type="PANTHER" id="PTHR11579">
    <property type="entry name" value="PROTEIN-L-ISOASPARTATE O-METHYLTRANSFERASE"/>
    <property type="match status" value="1"/>
</dbReference>
<dbReference type="Pfam" id="PF01135">
    <property type="entry name" value="PCMT"/>
    <property type="match status" value="1"/>
</dbReference>
<dbReference type="OrthoDB" id="9810066at2"/>
<feature type="active site" evidence="7">
    <location>
        <position position="95"/>
    </location>
</feature>
<dbReference type="FunFam" id="3.40.50.150:FF:000010">
    <property type="entry name" value="Protein-L-isoaspartate O-methyltransferase"/>
    <property type="match status" value="1"/>
</dbReference>
<dbReference type="CDD" id="cd02440">
    <property type="entry name" value="AdoMet_MTases"/>
    <property type="match status" value="1"/>
</dbReference>